<sequence length="227" mass="26777">MPVYHGNKEVEVKWVRYGGIESDETLDIMDFYMFVEWDSNRGTANGDLIPYVRDKVNEIKLEDIGMMLPSDSYIVIWDKYRNSIDFSEYLSRAKYVFTPTEECSFLNIVVKGHDFKYTYEQHTGRNEWKTYNGFTYYPFITYKKSSKPGITPEKIIRIYGIAFKGTVSINENDLKTLVLREYMNYICKEMEDTVKIPLINTKMGLIHTNFDNVKEVCKNFRIERGVN</sequence>
<name>A0A8S5VGK3_9CAUD</name>
<reference evidence="1" key="1">
    <citation type="journal article" date="2021" name="Proc. Natl. Acad. Sci. U.S.A.">
        <title>A Catalog of Tens of Thousands of Viruses from Human Metagenomes Reveals Hidden Associations with Chronic Diseases.</title>
        <authorList>
            <person name="Tisza M.J."/>
            <person name="Buck C.B."/>
        </authorList>
    </citation>
    <scope>NUCLEOTIDE SEQUENCE</scope>
    <source>
        <strain evidence="1">CtkfK18</strain>
    </source>
</reference>
<evidence type="ECO:0000313" key="1">
    <source>
        <dbReference type="EMBL" id="DAG05800.1"/>
    </source>
</evidence>
<organism evidence="1">
    <name type="scientific">Myoviridae sp. ctkfK18</name>
    <dbReference type="NCBI Taxonomy" id="2825165"/>
    <lineage>
        <taxon>Viruses</taxon>
        <taxon>Duplodnaviria</taxon>
        <taxon>Heunggongvirae</taxon>
        <taxon>Uroviricota</taxon>
        <taxon>Caudoviricetes</taxon>
    </lineage>
</organism>
<protein>
    <submittedName>
        <fullName evidence="1">Uncharacterized protein</fullName>
    </submittedName>
</protein>
<accession>A0A8S5VGK3</accession>
<dbReference type="EMBL" id="BK016265">
    <property type="protein sequence ID" value="DAG05800.1"/>
    <property type="molecule type" value="Genomic_DNA"/>
</dbReference>
<proteinExistence type="predicted"/>